<dbReference type="Proteomes" id="UP001153636">
    <property type="component" value="Chromosome 16"/>
</dbReference>
<feature type="compositionally biased region" description="Polar residues" evidence="11">
    <location>
        <begin position="149"/>
        <end position="164"/>
    </location>
</feature>
<dbReference type="PANTHER" id="PTHR16040:SF7">
    <property type="entry name" value="AUSTRALIN, ISOFORM A-RELATED"/>
    <property type="match status" value="1"/>
</dbReference>
<dbReference type="GO" id="GO:0032133">
    <property type="term" value="C:chromosome passenger complex"/>
    <property type="evidence" value="ECO:0007669"/>
    <property type="project" value="TreeGrafter"/>
</dbReference>
<keyword evidence="4" id="KW-0158">Chromosome</keyword>
<name>A0A9P0CSH5_9CUCU</name>
<evidence type="ECO:0000256" key="2">
    <source>
        <dbReference type="ARBA" id="ARBA00004584"/>
    </source>
</evidence>
<keyword evidence="9" id="KW-0137">Centromere</keyword>
<evidence type="ECO:0000256" key="3">
    <source>
        <dbReference type="ARBA" id="ARBA00009914"/>
    </source>
</evidence>
<dbReference type="Pfam" id="PF10512">
    <property type="entry name" value="Borealin"/>
    <property type="match status" value="1"/>
</dbReference>
<evidence type="ECO:0000256" key="4">
    <source>
        <dbReference type="ARBA" id="ARBA00022454"/>
    </source>
</evidence>
<evidence type="ECO:0000313" key="14">
    <source>
        <dbReference type="Proteomes" id="UP001153636"/>
    </source>
</evidence>
<dbReference type="GO" id="GO:0051233">
    <property type="term" value="C:spindle midzone"/>
    <property type="evidence" value="ECO:0007669"/>
    <property type="project" value="TreeGrafter"/>
</dbReference>
<feature type="domain" description="Borealin C-terminal" evidence="12">
    <location>
        <begin position="136"/>
        <end position="263"/>
    </location>
</feature>
<comment type="subcellular location">
    <subcellularLocation>
        <location evidence="2">Chromosome</location>
        <location evidence="2">Centromere</location>
    </subcellularLocation>
    <subcellularLocation>
        <location evidence="1">Nucleus</location>
    </subcellularLocation>
</comment>
<evidence type="ECO:0000256" key="8">
    <source>
        <dbReference type="ARBA" id="ARBA00023306"/>
    </source>
</evidence>
<dbReference type="InterPro" id="IPR046466">
    <property type="entry name" value="Borealin_C"/>
</dbReference>
<dbReference type="EMBL" id="OV651828">
    <property type="protein sequence ID" value="CAH1104274.1"/>
    <property type="molecule type" value="Genomic_DNA"/>
</dbReference>
<dbReference type="GO" id="GO:0005634">
    <property type="term" value="C:nucleus"/>
    <property type="evidence" value="ECO:0007669"/>
    <property type="project" value="UniProtKB-SubCell"/>
</dbReference>
<dbReference type="AlphaFoldDB" id="A0A9P0CSH5"/>
<evidence type="ECO:0000256" key="7">
    <source>
        <dbReference type="ARBA" id="ARBA00023242"/>
    </source>
</evidence>
<keyword evidence="10" id="KW-0175">Coiled coil</keyword>
<keyword evidence="5" id="KW-0132">Cell division</keyword>
<dbReference type="GO" id="GO:0000070">
    <property type="term" value="P:mitotic sister chromatid segregation"/>
    <property type="evidence" value="ECO:0007669"/>
    <property type="project" value="TreeGrafter"/>
</dbReference>
<dbReference type="GO" id="GO:0051301">
    <property type="term" value="P:cell division"/>
    <property type="evidence" value="ECO:0007669"/>
    <property type="project" value="UniProtKB-KW"/>
</dbReference>
<feature type="coiled-coil region" evidence="10">
    <location>
        <begin position="25"/>
        <end position="52"/>
    </location>
</feature>
<evidence type="ECO:0000256" key="5">
    <source>
        <dbReference type="ARBA" id="ARBA00022618"/>
    </source>
</evidence>
<keyword evidence="6" id="KW-0498">Mitosis</keyword>
<keyword evidence="7" id="KW-0539">Nucleus</keyword>
<dbReference type="GO" id="GO:0000775">
    <property type="term" value="C:chromosome, centromeric region"/>
    <property type="evidence" value="ECO:0007669"/>
    <property type="project" value="UniProtKB-SubCell"/>
</dbReference>
<accession>A0A9P0CSH5</accession>
<evidence type="ECO:0000259" key="12">
    <source>
        <dbReference type="Pfam" id="PF10512"/>
    </source>
</evidence>
<dbReference type="InterPro" id="IPR018867">
    <property type="entry name" value="Cell_div_borealin"/>
</dbReference>
<keyword evidence="14" id="KW-1185">Reference proteome</keyword>
<dbReference type="OrthoDB" id="6360905at2759"/>
<reference evidence="13" key="1">
    <citation type="submission" date="2022-01" db="EMBL/GenBank/DDBJ databases">
        <authorList>
            <person name="King R."/>
        </authorList>
    </citation>
    <scope>NUCLEOTIDE SEQUENCE</scope>
</reference>
<organism evidence="13 14">
    <name type="scientific">Psylliodes chrysocephalus</name>
    <dbReference type="NCBI Taxonomy" id="3402493"/>
    <lineage>
        <taxon>Eukaryota</taxon>
        <taxon>Metazoa</taxon>
        <taxon>Ecdysozoa</taxon>
        <taxon>Arthropoda</taxon>
        <taxon>Hexapoda</taxon>
        <taxon>Insecta</taxon>
        <taxon>Pterygota</taxon>
        <taxon>Neoptera</taxon>
        <taxon>Endopterygota</taxon>
        <taxon>Coleoptera</taxon>
        <taxon>Polyphaga</taxon>
        <taxon>Cucujiformia</taxon>
        <taxon>Chrysomeloidea</taxon>
        <taxon>Chrysomelidae</taxon>
        <taxon>Galerucinae</taxon>
        <taxon>Alticini</taxon>
        <taxon>Psylliodes</taxon>
    </lineage>
</organism>
<evidence type="ECO:0000256" key="11">
    <source>
        <dbReference type="SAM" id="MobiDB-lite"/>
    </source>
</evidence>
<evidence type="ECO:0000256" key="1">
    <source>
        <dbReference type="ARBA" id="ARBA00004123"/>
    </source>
</evidence>
<gene>
    <name evidence="13" type="ORF">PSYICH_LOCUS5135</name>
</gene>
<feature type="compositionally biased region" description="Low complexity" evidence="11">
    <location>
        <begin position="123"/>
        <end position="132"/>
    </location>
</feature>
<evidence type="ECO:0000256" key="6">
    <source>
        <dbReference type="ARBA" id="ARBA00022776"/>
    </source>
</evidence>
<sequence length="266" mass="29607">MPRTKVTKITKNKPDEEGIDKKLLFAGLLEERKNFEYELKQLQANLSIYTDEFWAGLLGKTRSTLLNLKLCDLGKITSLSLDSTVAIASNKSLLNPIKSSTKSKNTISRSSSFDEGYLTTESSRSVSSASQKSRGRTKTLRPSERRMTRSLSRNSTHRFCTPSNKGKPEEFGAITPKCKPNSAQILMRRPKKGEIALSFKGSPLLVNGIAEDITANINIPLDDGSMLSLLPQRGLRMSQIPPLDSEMLRQLETLHQHIDMVLNKNG</sequence>
<proteinExistence type="inferred from homology"/>
<evidence type="ECO:0000313" key="13">
    <source>
        <dbReference type="EMBL" id="CAH1104274.1"/>
    </source>
</evidence>
<protein>
    <recommendedName>
        <fullName evidence="12">Borealin C-terminal domain-containing protein</fullName>
    </recommendedName>
</protein>
<keyword evidence="8" id="KW-0131">Cell cycle</keyword>
<evidence type="ECO:0000256" key="9">
    <source>
        <dbReference type="ARBA" id="ARBA00023328"/>
    </source>
</evidence>
<comment type="similarity">
    <text evidence="3">Belongs to the borealin family.</text>
</comment>
<evidence type="ECO:0000256" key="10">
    <source>
        <dbReference type="SAM" id="Coils"/>
    </source>
</evidence>
<dbReference type="PANTHER" id="PTHR16040">
    <property type="entry name" value="AUSTRALIN, ISOFORM A-RELATED"/>
    <property type="match status" value="1"/>
</dbReference>
<feature type="region of interest" description="Disordered" evidence="11">
    <location>
        <begin position="123"/>
        <end position="170"/>
    </location>
</feature>